<sequence>MARSKAPKPSIPEPKADDPLFTQENFEKELKALASKAKEETWGRWATEQALVLIKSATLLSLAAIYSNVSQLTLSPIYGSIPASIWHSKGVMTACFLGWSFNLFIRRRLPVKPITLLPLIAAYIPTVQFFLFKVSGLLGGTYGPTIIETLTYFPLLVLSASCTATVLDDLEMNPGRLQWLSDAMPGISSYTFFKIAEHYSNNYIEETIGTTFIQTRLGFEIILGGIYTIFAPSKLMLYAIPALIHTAFFNYHVQTPLATSSLNATMMKSGWTLIDRQESLTGYISIIESADQGFKVMRCDHSLLGGEWLAYKSTTGLAEPIYGVFVMLEAVRLIEVPEPVPQDEQTALVM</sequence>
<feature type="region of interest" description="Disordered" evidence="1">
    <location>
        <begin position="1"/>
        <end position="20"/>
    </location>
</feature>
<dbReference type="OrthoDB" id="2016285at2759"/>
<feature type="transmembrane region" description="Helical" evidence="2">
    <location>
        <begin position="150"/>
        <end position="167"/>
    </location>
</feature>
<feature type="transmembrane region" description="Helical" evidence="2">
    <location>
        <begin position="86"/>
        <end position="104"/>
    </location>
</feature>
<evidence type="ECO:0000313" key="4">
    <source>
        <dbReference type="Proteomes" id="UP000566819"/>
    </source>
</evidence>
<reference evidence="3 4" key="1">
    <citation type="submission" date="2020-03" db="EMBL/GenBank/DDBJ databases">
        <title>Draft Genome Sequence of Cudoniella acicularis.</title>
        <authorList>
            <person name="Buettner E."/>
            <person name="Kellner H."/>
        </authorList>
    </citation>
    <scope>NUCLEOTIDE SEQUENCE [LARGE SCALE GENOMIC DNA]</scope>
    <source>
        <strain evidence="3 4">DSM 108380</strain>
    </source>
</reference>
<evidence type="ECO:0000256" key="2">
    <source>
        <dbReference type="SAM" id="Phobius"/>
    </source>
</evidence>
<feature type="transmembrane region" description="Helical" evidence="2">
    <location>
        <begin position="116"/>
        <end position="138"/>
    </location>
</feature>
<accession>A0A8H4QYK4</accession>
<protein>
    <submittedName>
        <fullName evidence="3">Uncharacterized protein</fullName>
    </submittedName>
</protein>
<dbReference type="AlphaFoldDB" id="A0A8H4QYK4"/>
<comment type="caution">
    <text evidence="3">The sequence shown here is derived from an EMBL/GenBank/DDBJ whole genome shotgun (WGS) entry which is preliminary data.</text>
</comment>
<evidence type="ECO:0000256" key="1">
    <source>
        <dbReference type="SAM" id="MobiDB-lite"/>
    </source>
</evidence>
<gene>
    <name evidence="3" type="ORF">G7Y89_g14803</name>
</gene>
<keyword evidence="2" id="KW-0472">Membrane</keyword>
<proteinExistence type="predicted"/>
<name>A0A8H4QYK4_9HELO</name>
<feature type="transmembrane region" description="Helical" evidence="2">
    <location>
        <begin position="45"/>
        <end position="66"/>
    </location>
</feature>
<dbReference type="Proteomes" id="UP000566819">
    <property type="component" value="Unassembled WGS sequence"/>
</dbReference>
<keyword evidence="2" id="KW-1133">Transmembrane helix</keyword>
<keyword evidence="4" id="KW-1185">Reference proteome</keyword>
<evidence type="ECO:0000313" key="3">
    <source>
        <dbReference type="EMBL" id="KAF4619045.1"/>
    </source>
</evidence>
<keyword evidence="2" id="KW-0812">Transmembrane</keyword>
<dbReference type="EMBL" id="JAAMPI010002059">
    <property type="protein sequence ID" value="KAF4619045.1"/>
    <property type="molecule type" value="Genomic_DNA"/>
</dbReference>
<organism evidence="3 4">
    <name type="scientific">Cudoniella acicularis</name>
    <dbReference type="NCBI Taxonomy" id="354080"/>
    <lineage>
        <taxon>Eukaryota</taxon>
        <taxon>Fungi</taxon>
        <taxon>Dikarya</taxon>
        <taxon>Ascomycota</taxon>
        <taxon>Pezizomycotina</taxon>
        <taxon>Leotiomycetes</taxon>
        <taxon>Helotiales</taxon>
        <taxon>Tricladiaceae</taxon>
        <taxon>Cudoniella</taxon>
    </lineage>
</organism>